<feature type="transmembrane region" description="Helical" evidence="3">
    <location>
        <begin position="205"/>
        <end position="225"/>
    </location>
</feature>
<dbReference type="InterPro" id="IPR013783">
    <property type="entry name" value="Ig-like_fold"/>
</dbReference>
<feature type="compositionally biased region" description="Polar residues" evidence="2">
    <location>
        <begin position="102"/>
        <end position="113"/>
    </location>
</feature>
<evidence type="ECO:0000256" key="2">
    <source>
        <dbReference type="SAM" id="MobiDB-lite"/>
    </source>
</evidence>
<dbReference type="GO" id="GO:0031588">
    <property type="term" value="C:nucleotide-activated protein kinase complex"/>
    <property type="evidence" value="ECO:0007669"/>
    <property type="project" value="TreeGrafter"/>
</dbReference>
<dbReference type="Pfam" id="PF16561">
    <property type="entry name" value="AMPK1_CBM"/>
    <property type="match status" value="1"/>
</dbReference>
<feature type="domain" description="AMP-activated protein kinase glycogen-binding" evidence="4">
    <location>
        <begin position="8"/>
        <end position="97"/>
    </location>
</feature>
<evidence type="ECO:0000259" key="4">
    <source>
        <dbReference type="Pfam" id="PF16561"/>
    </source>
</evidence>
<accession>A0A9W7XZ38</accession>
<dbReference type="InterPro" id="IPR014756">
    <property type="entry name" value="Ig_E-set"/>
</dbReference>
<evidence type="ECO:0000256" key="3">
    <source>
        <dbReference type="SAM" id="Phobius"/>
    </source>
</evidence>
<sequence>MAVDSALVETTIVWPDGAPESVGIRGTFDKDEKQWWQKTIWLSRTGKDRYSVTMPLKPGSYEFKFVINSGDWQVDTSLYETVDDGNGNTNNVVVVVAAPPESCTSGGDMAQQSYDKKEGEDNASSCSEQSPLLATGSAKVPKMAAHNKTSANDNSRRSSAEEPEGTRRNGLPSSGNISEGEDESNEEGSANSNSVIEWQRKARRYIIGAVVVLLFAAIGVVSALYS</sequence>
<keyword evidence="3" id="KW-0472">Membrane</keyword>
<dbReference type="CDD" id="cd02859">
    <property type="entry name" value="E_set_AMPKbeta_like_N"/>
    <property type="match status" value="1"/>
</dbReference>
<dbReference type="PANTHER" id="PTHR10343:SF84">
    <property type="entry name" value="5'-AMP-ACTIVATED PROTEIN KINASE SUBUNIT BETA-1"/>
    <property type="match status" value="1"/>
</dbReference>
<gene>
    <name evidence="5" type="ORF">LPJ53_004360</name>
</gene>
<feature type="compositionally biased region" description="Polar residues" evidence="2">
    <location>
        <begin position="122"/>
        <end position="132"/>
    </location>
</feature>
<dbReference type="OrthoDB" id="531008at2759"/>
<keyword evidence="3" id="KW-1133">Transmembrane helix</keyword>
<evidence type="ECO:0000256" key="1">
    <source>
        <dbReference type="ARBA" id="ARBA00010926"/>
    </source>
</evidence>
<dbReference type="PANTHER" id="PTHR10343">
    <property type="entry name" value="5'-AMP-ACTIVATED PROTEIN KINASE , BETA SUBUNIT"/>
    <property type="match status" value="1"/>
</dbReference>
<dbReference type="EMBL" id="JANBOJ010000200">
    <property type="protein sequence ID" value="KAJ1721069.1"/>
    <property type="molecule type" value="Genomic_DNA"/>
</dbReference>
<dbReference type="InterPro" id="IPR032640">
    <property type="entry name" value="AMPK1_CBM"/>
</dbReference>
<proteinExistence type="inferred from homology"/>
<dbReference type="GO" id="GO:0005737">
    <property type="term" value="C:cytoplasm"/>
    <property type="evidence" value="ECO:0007669"/>
    <property type="project" value="TreeGrafter"/>
</dbReference>
<keyword evidence="3" id="KW-0812">Transmembrane</keyword>
<evidence type="ECO:0000313" key="5">
    <source>
        <dbReference type="EMBL" id="KAJ1721069.1"/>
    </source>
</evidence>
<organism evidence="5 6">
    <name type="scientific">Coemansia erecta</name>
    <dbReference type="NCBI Taxonomy" id="147472"/>
    <lineage>
        <taxon>Eukaryota</taxon>
        <taxon>Fungi</taxon>
        <taxon>Fungi incertae sedis</taxon>
        <taxon>Zoopagomycota</taxon>
        <taxon>Kickxellomycotina</taxon>
        <taxon>Kickxellomycetes</taxon>
        <taxon>Kickxellales</taxon>
        <taxon>Kickxellaceae</taxon>
        <taxon>Coemansia</taxon>
    </lineage>
</organism>
<dbReference type="GO" id="GO:0007165">
    <property type="term" value="P:signal transduction"/>
    <property type="evidence" value="ECO:0007669"/>
    <property type="project" value="TreeGrafter"/>
</dbReference>
<dbReference type="GO" id="GO:0019901">
    <property type="term" value="F:protein kinase binding"/>
    <property type="evidence" value="ECO:0007669"/>
    <property type="project" value="TreeGrafter"/>
</dbReference>
<reference evidence="5" key="1">
    <citation type="submission" date="2022-07" db="EMBL/GenBank/DDBJ databases">
        <title>Phylogenomic reconstructions and comparative analyses of Kickxellomycotina fungi.</title>
        <authorList>
            <person name="Reynolds N.K."/>
            <person name="Stajich J.E."/>
            <person name="Barry K."/>
            <person name="Grigoriev I.V."/>
            <person name="Crous P."/>
            <person name="Smith M.E."/>
        </authorList>
    </citation>
    <scope>NUCLEOTIDE SEQUENCE</scope>
    <source>
        <strain evidence="5">NBRC 32514</strain>
    </source>
</reference>
<protein>
    <recommendedName>
        <fullName evidence="4">AMP-activated protein kinase glycogen-binding domain-containing protein</fullName>
    </recommendedName>
</protein>
<dbReference type="SUPFAM" id="SSF81296">
    <property type="entry name" value="E set domains"/>
    <property type="match status" value="1"/>
</dbReference>
<feature type="compositionally biased region" description="Basic and acidic residues" evidence="2">
    <location>
        <begin position="154"/>
        <end position="167"/>
    </location>
</feature>
<name>A0A9W7XZ38_9FUNG</name>
<feature type="region of interest" description="Disordered" evidence="2">
    <location>
        <begin position="100"/>
        <end position="193"/>
    </location>
</feature>
<dbReference type="Proteomes" id="UP001149813">
    <property type="component" value="Unassembled WGS sequence"/>
</dbReference>
<keyword evidence="6" id="KW-1185">Reference proteome</keyword>
<comment type="caution">
    <text evidence="5">The sequence shown here is derived from an EMBL/GenBank/DDBJ whole genome shotgun (WGS) entry which is preliminary data.</text>
</comment>
<dbReference type="Gene3D" id="2.60.40.10">
    <property type="entry name" value="Immunoglobulins"/>
    <property type="match status" value="1"/>
</dbReference>
<dbReference type="GO" id="GO:0005634">
    <property type="term" value="C:nucleus"/>
    <property type="evidence" value="ECO:0007669"/>
    <property type="project" value="TreeGrafter"/>
</dbReference>
<dbReference type="InterPro" id="IPR050827">
    <property type="entry name" value="CRP1_MDG1_kinase"/>
</dbReference>
<comment type="similarity">
    <text evidence="1">Belongs to the 5'-AMP-activated protein kinase beta subunit family.</text>
</comment>
<evidence type="ECO:0000313" key="6">
    <source>
        <dbReference type="Proteomes" id="UP001149813"/>
    </source>
</evidence>
<dbReference type="AlphaFoldDB" id="A0A9W7XZ38"/>